<dbReference type="Pfam" id="PF08423">
    <property type="entry name" value="Rad51"/>
    <property type="match status" value="1"/>
</dbReference>
<dbReference type="EMBL" id="PUHQ01000055">
    <property type="protein sequence ID" value="KAG0659304.1"/>
    <property type="molecule type" value="Genomic_DNA"/>
</dbReference>
<dbReference type="GO" id="GO:0061982">
    <property type="term" value="P:meiosis I cell cycle process"/>
    <property type="evidence" value="ECO:0007669"/>
    <property type="project" value="UniProtKB-ARBA"/>
</dbReference>
<name>A0A9P7B5K4_RHOMI</name>
<dbReference type="OrthoDB" id="1861185at2759"/>
<dbReference type="PROSITE" id="PS50162">
    <property type="entry name" value="RECA_2"/>
    <property type="match status" value="1"/>
</dbReference>
<dbReference type="PANTHER" id="PTHR46487">
    <property type="entry name" value="DNA REPAIR PROTEIN XRCC3"/>
    <property type="match status" value="1"/>
</dbReference>
<accession>A0A9P7B5K4</accession>
<feature type="compositionally biased region" description="Gly residues" evidence="1">
    <location>
        <begin position="501"/>
        <end position="510"/>
    </location>
</feature>
<dbReference type="GO" id="GO:0090656">
    <property type="term" value="P:t-circle formation"/>
    <property type="evidence" value="ECO:0007669"/>
    <property type="project" value="TreeGrafter"/>
</dbReference>
<dbReference type="Gene3D" id="3.40.50.300">
    <property type="entry name" value="P-loop containing nucleotide triphosphate hydrolases"/>
    <property type="match status" value="1"/>
</dbReference>
<feature type="domain" description="RecA family profile 1" evidence="2">
    <location>
        <begin position="73"/>
        <end position="270"/>
    </location>
</feature>
<feature type="compositionally biased region" description="Basic and acidic residues" evidence="1">
    <location>
        <begin position="299"/>
        <end position="315"/>
    </location>
</feature>
<dbReference type="GO" id="GO:0000400">
    <property type="term" value="F:four-way junction DNA binding"/>
    <property type="evidence" value="ECO:0007669"/>
    <property type="project" value="TreeGrafter"/>
</dbReference>
<dbReference type="GO" id="GO:0005657">
    <property type="term" value="C:replication fork"/>
    <property type="evidence" value="ECO:0007669"/>
    <property type="project" value="TreeGrafter"/>
</dbReference>
<dbReference type="GO" id="GO:0071140">
    <property type="term" value="P:resolution of mitotic recombination intermediates"/>
    <property type="evidence" value="ECO:0007669"/>
    <property type="project" value="TreeGrafter"/>
</dbReference>
<feature type="compositionally biased region" description="Low complexity" evidence="1">
    <location>
        <begin position="405"/>
        <end position="414"/>
    </location>
</feature>
<dbReference type="GO" id="GO:0045003">
    <property type="term" value="P:double-strand break repair via synthesis-dependent strand annealing"/>
    <property type="evidence" value="ECO:0007669"/>
    <property type="project" value="TreeGrafter"/>
</dbReference>
<evidence type="ECO:0000313" key="3">
    <source>
        <dbReference type="EMBL" id="KAG0659304.1"/>
    </source>
</evidence>
<evidence type="ECO:0000313" key="4">
    <source>
        <dbReference type="Proteomes" id="UP000777482"/>
    </source>
</evidence>
<dbReference type="InterPro" id="IPR020588">
    <property type="entry name" value="RecA_ATP-bd"/>
</dbReference>
<evidence type="ECO:0000259" key="2">
    <source>
        <dbReference type="PROSITE" id="PS50162"/>
    </source>
</evidence>
<dbReference type="InterPro" id="IPR027417">
    <property type="entry name" value="P-loop_NTPase"/>
</dbReference>
<dbReference type="PANTHER" id="PTHR46487:SF1">
    <property type="entry name" value="DNA REPAIR PROTEIN XRCC3"/>
    <property type="match status" value="1"/>
</dbReference>
<dbReference type="GO" id="GO:0000722">
    <property type="term" value="P:telomere maintenance via recombination"/>
    <property type="evidence" value="ECO:0007669"/>
    <property type="project" value="TreeGrafter"/>
</dbReference>
<reference evidence="3 4" key="1">
    <citation type="submission" date="2020-11" db="EMBL/GenBank/DDBJ databases">
        <title>Kefir isolates.</title>
        <authorList>
            <person name="Marcisauskas S."/>
            <person name="Kim Y."/>
            <person name="Blasche S."/>
        </authorList>
    </citation>
    <scope>NUCLEOTIDE SEQUENCE [LARGE SCALE GENOMIC DNA]</scope>
    <source>
        <strain evidence="3 4">KR</strain>
    </source>
</reference>
<dbReference type="InterPro" id="IPR013632">
    <property type="entry name" value="Rad51_C"/>
</dbReference>
<gene>
    <name evidence="3" type="ORF">C6P46_005234</name>
</gene>
<feature type="region of interest" description="Disordered" evidence="1">
    <location>
        <begin position="395"/>
        <end position="416"/>
    </location>
</feature>
<dbReference type="SUPFAM" id="SSF52540">
    <property type="entry name" value="P-loop containing nucleoside triphosphate hydrolases"/>
    <property type="match status" value="1"/>
</dbReference>
<evidence type="ECO:0000256" key="1">
    <source>
        <dbReference type="SAM" id="MobiDB-lite"/>
    </source>
</evidence>
<feature type="compositionally biased region" description="Acidic residues" evidence="1">
    <location>
        <begin position="287"/>
        <end position="298"/>
    </location>
</feature>
<dbReference type="GO" id="GO:0005524">
    <property type="term" value="F:ATP binding"/>
    <property type="evidence" value="ECO:0007669"/>
    <property type="project" value="InterPro"/>
</dbReference>
<comment type="caution">
    <text evidence="3">The sequence shown here is derived from an EMBL/GenBank/DDBJ whole genome shotgun (WGS) entry which is preliminary data.</text>
</comment>
<dbReference type="GO" id="GO:0033065">
    <property type="term" value="C:Rad51C-XRCC3 complex"/>
    <property type="evidence" value="ECO:0007669"/>
    <property type="project" value="TreeGrafter"/>
</dbReference>
<dbReference type="AlphaFoldDB" id="A0A9P7B5K4"/>
<organism evidence="3 4">
    <name type="scientific">Rhodotorula mucilaginosa</name>
    <name type="common">Yeast</name>
    <name type="synonym">Rhodotorula rubra</name>
    <dbReference type="NCBI Taxonomy" id="5537"/>
    <lineage>
        <taxon>Eukaryota</taxon>
        <taxon>Fungi</taxon>
        <taxon>Dikarya</taxon>
        <taxon>Basidiomycota</taxon>
        <taxon>Pucciniomycotina</taxon>
        <taxon>Microbotryomycetes</taxon>
        <taxon>Sporidiobolales</taxon>
        <taxon>Sporidiobolaceae</taxon>
        <taxon>Rhodotorula</taxon>
    </lineage>
</organism>
<proteinExistence type="predicted"/>
<protein>
    <recommendedName>
        <fullName evidence="2">RecA family profile 1 domain-containing protein</fullName>
    </recommendedName>
</protein>
<feature type="region of interest" description="Disordered" evidence="1">
    <location>
        <begin position="284"/>
        <end position="360"/>
    </location>
</feature>
<dbReference type="GO" id="GO:0140664">
    <property type="term" value="F:ATP-dependent DNA damage sensor activity"/>
    <property type="evidence" value="ECO:0007669"/>
    <property type="project" value="InterPro"/>
</dbReference>
<feature type="compositionally biased region" description="Basic and acidic residues" evidence="1">
    <location>
        <begin position="511"/>
        <end position="527"/>
    </location>
</feature>
<feature type="region of interest" description="Disordered" evidence="1">
    <location>
        <begin position="492"/>
        <end position="527"/>
    </location>
</feature>
<sequence length="527" mass="56545">MRRVELSTLSLLPKHRAHLVKAQLVYADQVLLSTPLHLARQTKLSVQDCTALLTQVAKAVTQLEPPSPKDDRELVAFTTGDSELDHFLDAYPGRGGGKGIRLGHITELAGQSSSGKTNLCLQLACTVQLPLPLGGVHGGALFLSSEGTLPSRRLVQLASHFATLTSTYARTAKQFLDNVHVETAPDADTLVALLTYHVPTAIDRINYNSDPALLPIRLLIVDSIAAPFRSAHETGSNGFAQRAKEFAEIGDALKALAARYHLAVVVVNQVSDVWDARGRNLPPSFLLDDEDDDLDSGGDEDKGGGGVDGEKKHDGGAGVTPHPAALIKPRNNPTTPIGTGGPPRQTSSHGHGYGYGLPPPPHRQYSFPSLLYSRFQSPHLTGSFSSVSHPSLLPLPPGFHHHAPSSSSSEQQQQPVAAALGHTWSQIPTSRILCLVRRSSTSTTGATRTRRCMTMVWSPFAPRGCIEYEIDPERGIVARGEVRVRAVPGYEIYEEEEEGGDVGGRGGGGGGDKDRRDEQHDHNEAGD</sequence>
<keyword evidence="4" id="KW-1185">Reference proteome</keyword>
<dbReference type="Proteomes" id="UP000777482">
    <property type="component" value="Unassembled WGS sequence"/>
</dbReference>